<keyword evidence="3" id="KW-1185">Reference proteome</keyword>
<feature type="domain" description="Methyltransferase type 12" evidence="1">
    <location>
        <begin position="185"/>
        <end position="298"/>
    </location>
</feature>
<protein>
    <submittedName>
        <fullName evidence="2">Class I SAM-dependent methyltransferase</fullName>
    </submittedName>
</protein>
<dbReference type="SUPFAM" id="SSF53335">
    <property type="entry name" value="S-adenosyl-L-methionine-dependent methyltransferases"/>
    <property type="match status" value="1"/>
</dbReference>
<dbReference type="Gene3D" id="3.40.50.150">
    <property type="entry name" value="Vaccinia Virus protein VP39"/>
    <property type="match status" value="1"/>
</dbReference>
<accession>A0ABZ2M061</accession>
<dbReference type="InterPro" id="IPR029063">
    <property type="entry name" value="SAM-dependent_MTases_sf"/>
</dbReference>
<dbReference type="GO" id="GO:0032259">
    <property type="term" value="P:methylation"/>
    <property type="evidence" value="ECO:0007669"/>
    <property type="project" value="UniProtKB-KW"/>
</dbReference>
<dbReference type="RefSeq" id="WP_394826132.1">
    <property type="nucleotide sequence ID" value="NZ_CP089984.1"/>
</dbReference>
<dbReference type="InterPro" id="IPR013217">
    <property type="entry name" value="Methyltransf_12"/>
</dbReference>
<keyword evidence="2" id="KW-0808">Transferase</keyword>
<proteinExistence type="predicted"/>
<dbReference type="Pfam" id="PF08242">
    <property type="entry name" value="Methyltransf_12"/>
    <property type="match status" value="1"/>
</dbReference>
<gene>
    <name evidence="2" type="ORF">LZC94_04325</name>
</gene>
<organism evidence="2 3">
    <name type="scientific">Pendulispora albinea</name>
    <dbReference type="NCBI Taxonomy" id="2741071"/>
    <lineage>
        <taxon>Bacteria</taxon>
        <taxon>Pseudomonadati</taxon>
        <taxon>Myxococcota</taxon>
        <taxon>Myxococcia</taxon>
        <taxon>Myxococcales</taxon>
        <taxon>Sorangiineae</taxon>
        <taxon>Pendulisporaceae</taxon>
        <taxon>Pendulispora</taxon>
    </lineage>
</organism>
<dbReference type="CDD" id="cd02440">
    <property type="entry name" value="AdoMet_MTases"/>
    <property type="match status" value="1"/>
</dbReference>
<evidence type="ECO:0000313" key="3">
    <source>
        <dbReference type="Proteomes" id="UP001370348"/>
    </source>
</evidence>
<sequence>MQNAAQMRERVEIQDLYDESFVRGAEEAKRLAERVARQVYLRHLVHDRRPYPALLGEEPEASTGRSAYHFKKRLLDYLIDKGDLVARDDGVLEMSAELAQTPIADEDTTKLSCEGFVLLAHLPDVVEAVLSGVDGFVAIGQRHGMGAALDHWVSAMVEIPVRVPGIVMTARALTQRLERGPCVVLEGGAGVGAVLRHALALPRFREAIPNIEQYHFTEISPILLSMGRNWLRTHAPPELMRRMRFEIHDLDRTPQQNLPYTQNESVDVIILEFVLYDLMNLHDVLVTFRKMLKPGGILIFTMAYRQRPSVFFPAEILQSTLHSYYRAKLDPPRRIHYGYLTLEEWQLSLRDAGFVDYHVYPEPERHPELPLGGIVAFK</sequence>
<evidence type="ECO:0000313" key="2">
    <source>
        <dbReference type="EMBL" id="WXB16507.1"/>
    </source>
</evidence>
<keyword evidence="2" id="KW-0489">Methyltransferase</keyword>
<reference evidence="2 3" key="1">
    <citation type="submission" date="2021-12" db="EMBL/GenBank/DDBJ databases">
        <title>Discovery of the Pendulisporaceae a myxobacterial family with distinct sporulation behavior and unique specialized metabolism.</title>
        <authorList>
            <person name="Garcia R."/>
            <person name="Popoff A."/>
            <person name="Bader C.D."/>
            <person name="Loehr J."/>
            <person name="Walesch S."/>
            <person name="Walt C."/>
            <person name="Boldt J."/>
            <person name="Bunk B."/>
            <person name="Haeckl F.J.F.P.J."/>
            <person name="Gunesch A.P."/>
            <person name="Birkelbach J."/>
            <person name="Nuebel U."/>
            <person name="Pietschmann T."/>
            <person name="Bach T."/>
            <person name="Mueller R."/>
        </authorList>
    </citation>
    <scope>NUCLEOTIDE SEQUENCE [LARGE SCALE GENOMIC DNA]</scope>
    <source>
        <strain evidence="2 3">MSr11954</strain>
    </source>
</reference>
<dbReference type="EMBL" id="CP089984">
    <property type="protein sequence ID" value="WXB16507.1"/>
    <property type="molecule type" value="Genomic_DNA"/>
</dbReference>
<dbReference type="GO" id="GO:0008168">
    <property type="term" value="F:methyltransferase activity"/>
    <property type="evidence" value="ECO:0007669"/>
    <property type="project" value="UniProtKB-KW"/>
</dbReference>
<name>A0ABZ2M061_9BACT</name>
<evidence type="ECO:0000259" key="1">
    <source>
        <dbReference type="Pfam" id="PF08242"/>
    </source>
</evidence>
<dbReference type="Proteomes" id="UP001370348">
    <property type="component" value="Chromosome"/>
</dbReference>